<organism evidence="1 2">
    <name type="scientific">Lentinus brumalis</name>
    <dbReference type="NCBI Taxonomy" id="2498619"/>
    <lineage>
        <taxon>Eukaryota</taxon>
        <taxon>Fungi</taxon>
        <taxon>Dikarya</taxon>
        <taxon>Basidiomycota</taxon>
        <taxon>Agaricomycotina</taxon>
        <taxon>Agaricomycetes</taxon>
        <taxon>Polyporales</taxon>
        <taxon>Polyporaceae</taxon>
        <taxon>Lentinus</taxon>
    </lineage>
</organism>
<proteinExistence type="predicted"/>
<protein>
    <submittedName>
        <fullName evidence="1">Uncharacterized protein</fullName>
    </submittedName>
</protein>
<reference evidence="1 2" key="1">
    <citation type="journal article" date="2018" name="Biotechnol. Biofuels">
        <title>Integrative visual omics of the white-rot fungus Polyporus brumalis exposes the biotechnological potential of its oxidative enzymes for delignifying raw plant biomass.</title>
        <authorList>
            <person name="Miyauchi S."/>
            <person name="Rancon A."/>
            <person name="Drula E."/>
            <person name="Hage H."/>
            <person name="Chaduli D."/>
            <person name="Favel A."/>
            <person name="Grisel S."/>
            <person name="Henrissat B."/>
            <person name="Herpoel-Gimbert I."/>
            <person name="Ruiz-Duenas F.J."/>
            <person name="Chevret D."/>
            <person name="Hainaut M."/>
            <person name="Lin J."/>
            <person name="Wang M."/>
            <person name="Pangilinan J."/>
            <person name="Lipzen A."/>
            <person name="Lesage-Meessen L."/>
            <person name="Navarro D."/>
            <person name="Riley R."/>
            <person name="Grigoriev I.V."/>
            <person name="Zhou S."/>
            <person name="Raouche S."/>
            <person name="Rosso M.N."/>
        </authorList>
    </citation>
    <scope>NUCLEOTIDE SEQUENCE [LARGE SCALE GENOMIC DNA]</scope>
    <source>
        <strain evidence="1 2">BRFM 1820</strain>
    </source>
</reference>
<sequence>MIYPSVTSLSLIASQYAICALLQPIRRVQAHLVASDVRAVSSQAAPARPHQPRRVTIAEREVESGCQRLSGSHLSGTGDRIVRSARRIARLGLAWRTPLTHALHTIVAYASVGEWCEAFTCVPVV</sequence>
<dbReference type="EMBL" id="KZ857417">
    <property type="protein sequence ID" value="RDX47618.1"/>
    <property type="molecule type" value="Genomic_DNA"/>
</dbReference>
<keyword evidence="2" id="KW-1185">Reference proteome</keyword>
<dbReference type="AlphaFoldDB" id="A0A371D504"/>
<accession>A0A371D504</accession>
<evidence type="ECO:0000313" key="1">
    <source>
        <dbReference type="EMBL" id="RDX47618.1"/>
    </source>
</evidence>
<name>A0A371D504_9APHY</name>
<gene>
    <name evidence="1" type="ORF">OH76DRAFT_723068</name>
</gene>
<evidence type="ECO:0000313" key="2">
    <source>
        <dbReference type="Proteomes" id="UP000256964"/>
    </source>
</evidence>
<dbReference type="Proteomes" id="UP000256964">
    <property type="component" value="Unassembled WGS sequence"/>
</dbReference>